<dbReference type="InterPro" id="IPR012340">
    <property type="entry name" value="NA-bd_OB-fold"/>
</dbReference>
<name>A0A8S9I6F1_BRACR</name>
<dbReference type="EMBL" id="QGKY02001250">
    <property type="protein sequence ID" value="KAF2565115.1"/>
    <property type="molecule type" value="Genomic_DNA"/>
</dbReference>
<proteinExistence type="predicted"/>
<evidence type="ECO:0000259" key="1">
    <source>
        <dbReference type="Pfam" id="PF02721"/>
    </source>
</evidence>
<reference evidence="2" key="1">
    <citation type="submission" date="2019-12" db="EMBL/GenBank/DDBJ databases">
        <title>Genome sequencing and annotation of Brassica cretica.</title>
        <authorList>
            <person name="Studholme D.J."/>
            <person name="Sarris P.F."/>
        </authorList>
    </citation>
    <scope>NUCLEOTIDE SEQUENCE</scope>
    <source>
        <strain evidence="3">PFS-001/15</strain>
        <strain evidence="2">PFS-102/07</strain>
        <tissue evidence="2">Leaf</tissue>
    </source>
</reference>
<dbReference type="AlphaFoldDB" id="A0A8S9I6F1"/>
<dbReference type="InterPro" id="IPR003871">
    <property type="entry name" value="RFA1B/D_OB_1st"/>
</dbReference>
<dbReference type="Proteomes" id="UP000712281">
    <property type="component" value="Unassembled WGS sequence"/>
</dbReference>
<organism evidence="2">
    <name type="scientific">Brassica cretica</name>
    <name type="common">Mustard</name>
    <dbReference type="NCBI Taxonomy" id="69181"/>
    <lineage>
        <taxon>Eukaryota</taxon>
        <taxon>Viridiplantae</taxon>
        <taxon>Streptophyta</taxon>
        <taxon>Embryophyta</taxon>
        <taxon>Tracheophyta</taxon>
        <taxon>Spermatophyta</taxon>
        <taxon>Magnoliopsida</taxon>
        <taxon>eudicotyledons</taxon>
        <taxon>Gunneridae</taxon>
        <taxon>Pentapetalae</taxon>
        <taxon>rosids</taxon>
        <taxon>malvids</taxon>
        <taxon>Brassicales</taxon>
        <taxon>Brassicaceae</taxon>
        <taxon>Brassiceae</taxon>
        <taxon>Brassica</taxon>
    </lineage>
</organism>
<evidence type="ECO:0000313" key="3">
    <source>
        <dbReference type="EMBL" id="KAF2599975.1"/>
    </source>
</evidence>
<feature type="domain" description="Replication protein A 70 kDa DNA-binding subunit B/D first OB fold" evidence="1">
    <location>
        <begin position="6"/>
        <end position="107"/>
    </location>
</feature>
<comment type="caution">
    <text evidence="2">The sequence shown here is derived from an EMBL/GenBank/DDBJ whole genome shotgun (WGS) entry which is preliminary data.</text>
</comment>
<protein>
    <recommendedName>
        <fullName evidence="1">Replication protein A 70 kDa DNA-binding subunit B/D first OB fold domain-containing protein</fullName>
    </recommendedName>
</protein>
<dbReference type="Pfam" id="PF02721">
    <property type="entry name" value="DUF223"/>
    <property type="match status" value="1"/>
</dbReference>
<gene>
    <name evidence="3" type="ORF">F2Q68_00010420</name>
    <name evidence="2" type="ORF">F2Q70_00017466</name>
</gene>
<sequence length="212" mass="23701">MPSSYVILADLKSRRCSSTVEVRLLRFWEAKSVKHSGDLMGVDMLFLDSKATLMPATVNFHRLTTYKNLLKDGYMYSLSGFDITRCNQNCRLSGSLLLIRFSDSTRLDELTEQVIPIPDVLRSPMSSDEVMLGNSNGVGVSKRSRSLDLKMLYKSTIPKDSVDKSFKRKHRSGIDGVTDGNGLQQVSVGLAGSTIYGPTRKRDFAGRNRHEK</sequence>
<dbReference type="EMBL" id="QGKW02000717">
    <property type="protein sequence ID" value="KAF2599975.1"/>
    <property type="molecule type" value="Genomic_DNA"/>
</dbReference>
<accession>A0A8S9I6F1</accession>
<dbReference type="Gene3D" id="2.40.50.140">
    <property type="entry name" value="Nucleic acid-binding proteins"/>
    <property type="match status" value="1"/>
</dbReference>
<evidence type="ECO:0000313" key="2">
    <source>
        <dbReference type="EMBL" id="KAF2565115.1"/>
    </source>
</evidence>